<feature type="domain" description="Putative DNA-binding" evidence="1">
    <location>
        <begin position="11"/>
        <end position="99"/>
    </location>
</feature>
<name>A0A2S7VS36_PHOAN</name>
<dbReference type="Gene3D" id="1.10.150.690">
    <property type="entry name" value="DUF2063"/>
    <property type="match status" value="1"/>
</dbReference>
<dbReference type="RefSeq" id="WP_105061460.1">
    <property type="nucleotide sequence ID" value="NZ_MSCJ01000002.1"/>
</dbReference>
<dbReference type="InterPro" id="IPR018640">
    <property type="entry name" value="DUF2063"/>
</dbReference>
<dbReference type="Pfam" id="PF09836">
    <property type="entry name" value="DUF2063"/>
    <property type="match status" value="1"/>
</dbReference>
<evidence type="ECO:0000313" key="2">
    <source>
        <dbReference type="EMBL" id="PQJ64966.1"/>
    </source>
</evidence>
<dbReference type="InterPro" id="IPR044922">
    <property type="entry name" value="DUF2063_N_sf"/>
</dbReference>
<proteinExistence type="predicted"/>
<dbReference type="EMBL" id="MSCJ01000002">
    <property type="protein sequence ID" value="PQJ64966.1"/>
    <property type="molecule type" value="Genomic_DNA"/>
</dbReference>
<dbReference type="Proteomes" id="UP000238730">
    <property type="component" value="Unassembled WGS sequence"/>
</dbReference>
<accession>A0A2S7VS36</accession>
<organism evidence="2 3">
    <name type="scientific">Photobacterium angustum</name>
    <dbReference type="NCBI Taxonomy" id="661"/>
    <lineage>
        <taxon>Bacteria</taxon>
        <taxon>Pseudomonadati</taxon>
        <taxon>Pseudomonadota</taxon>
        <taxon>Gammaproteobacteria</taxon>
        <taxon>Vibrionales</taxon>
        <taxon>Vibrionaceae</taxon>
        <taxon>Photobacterium</taxon>
    </lineage>
</organism>
<sequence length="272" mass="30769">MKYAVNNELHQLQSAFSDALQYKHSYASTTIKATTFSAEQHLQIYRNNFILSLTDILSATYPAVLAMIGHDCFVQLARLHILHSPLTQGDVSHYGEGFHRTIANNETINKALPYLSDLAQLEWYRDIVSRMPSQQHGFPFEKLQHLQNSENADAFGQSYFHIPTATYVLTSQYSVGDLWHIVDGERLNHHASEFSSADDPLATLDIDQPQTVVIQLRGNEILTQVISSDLKALIIHCKQQKSLQQASPQMLEQLPLLFEYQLTDDIVEANDG</sequence>
<evidence type="ECO:0000259" key="1">
    <source>
        <dbReference type="Pfam" id="PF09836"/>
    </source>
</evidence>
<dbReference type="AlphaFoldDB" id="A0A2S7VS36"/>
<gene>
    <name evidence="2" type="ORF">BTO08_14725</name>
</gene>
<protein>
    <submittedName>
        <fullName evidence="2">DUF2063 domain-containing protein</fullName>
    </submittedName>
</protein>
<comment type="caution">
    <text evidence="2">The sequence shown here is derived from an EMBL/GenBank/DDBJ whole genome shotgun (WGS) entry which is preliminary data.</text>
</comment>
<evidence type="ECO:0000313" key="3">
    <source>
        <dbReference type="Proteomes" id="UP000238730"/>
    </source>
</evidence>
<reference evidence="2 3" key="1">
    <citation type="submission" date="2016-12" db="EMBL/GenBank/DDBJ databases">
        <title>Diversity of luminous bacteria.</title>
        <authorList>
            <person name="Yoshizawa S."/>
            <person name="Kogure K."/>
        </authorList>
    </citation>
    <scope>NUCLEOTIDE SEQUENCE [LARGE SCALE GENOMIC DNA]</scope>
    <source>
        <strain evidence="2 3">LC1-200</strain>
    </source>
</reference>
<dbReference type="OrthoDB" id="4146344at2"/>